<proteinExistence type="predicted"/>
<accession>A0A5B7DE40</accession>
<evidence type="ECO:0000313" key="2">
    <source>
        <dbReference type="Proteomes" id="UP000324222"/>
    </source>
</evidence>
<comment type="caution">
    <text evidence="1">The sequence shown here is derived from an EMBL/GenBank/DDBJ whole genome shotgun (WGS) entry which is preliminary data.</text>
</comment>
<dbReference type="EMBL" id="VSRR010000774">
    <property type="protein sequence ID" value="MPC19499.1"/>
    <property type="molecule type" value="Genomic_DNA"/>
</dbReference>
<dbReference type="Proteomes" id="UP000324222">
    <property type="component" value="Unassembled WGS sequence"/>
</dbReference>
<protein>
    <submittedName>
        <fullName evidence="1">Uncharacterized protein</fullName>
    </submittedName>
</protein>
<dbReference type="AlphaFoldDB" id="A0A5B7DE40"/>
<gene>
    <name evidence="1" type="ORF">E2C01_012414</name>
</gene>
<reference evidence="1 2" key="1">
    <citation type="submission" date="2019-05" db="EMBL/GenBank/DDBJ databases">
        <title>Another draft genome of Portunus trituberculatus and its Hox gene families provides insights of decapod evolution.</title>
        <authorList>
            <person name="Jeong J.-H."/>
            <person name="Song I."/>
            <person name="Kim S."/>
            <person name="Choi T."/>
            <person name="Kim D."/>
            <person name="Ryu S."/>
            <person name="Kim W."/>
        </authorList>
    </citation>
    <scope>NUCLEOTIDE SEQUENCE [LARGE SCALE GENOMIC DNA]</scope>
    <source>
        <tissue evidence="1">Muscle</tissue>
    </source>
</reference>
<evidence type="ECO:0000313" key="1">
    <source>
        <dbReference type="EMBL" id="MPC19499.1"/>
    </source>
</evidence>
<keyword evidence="2" id="KW-1185">Reference proteome</keyword>
<sequence length="80" mass="8569">MSLSSSLSVYASHRPVYGLPVTLGRWLLPPVLVDNVALEVPLVGGSEGAVGALVLLLRQVALHMTLVIVTHPEFFVTHRA</sequence>
<organism evidence="1 2">
    <name type="scientific">Portunus trituberculatus</name>
    <name type="common">Swimming crab</name>
    <name type="synonym">Neptunus trituberculatus</name>
    <dbReference type="NCBI Taxonomy" id="210409"/>
    <lineage>
        <taxon>Eukaryota</taxon>
        <taxon>Metazoa</taxon>
        <taxon>Ecdysozoa</taxon>
        <taxon>Arthropoda</taxon>
        <taxon>Crustacea</taxon>
        <taxon>Multicrustacea</taxon>
        <taxon>Malacostraca</taxon>
        <taxon>Eumalacostraca</taxon>
        <taxon>Eucarida</taxon>
        <taxon>Decapoda</taxon>
        <taxon>Pleocyemata</taxon>
        <taxon>Brachyura</taxon>
        <taxon>Eubrachyura</taxon>
        <taxon>Portunoidea</taxon>
        <taxon>Portunidae</taxon>
        <taxon>Portuninae</taxon>
        <taxon>Portunus</taxon>
    </lineage>
</organism>
<name>A0A5B7DE40_PORTR</name>